<evidence type="ECO:0000313" key="2">
    <source>
        <dbReference type="EMBL" id="GBN47438.1"/>
    </source>
</evidence>
<comment type="caution">
    <text evidence="2">The sequence shown here is derived from an EMBL/GenBank/DDBJ whole genome shotgun (WGS) entry which is preliminary data.</text>
</comment>
<organism evidence="2 3">
    <name type="scientific">Araneus ventricosus</name>
    <name type="common">Orbweaver spider</name>
    <name type="synonym">Epeira ventricosa</name>
    <dbReference type="NCBI Taxonomy" id="182803"/>
    <lineage>
        <taxon>Eukaryota</taxon>
        <taxon>Metazoa</taxon>
        <taxon>Ecdysozoa</taxon>
        <taxon>Arthropoda</taxon>
        <taxon>Chelicerata</taxon>
        <taxon>Arachnida</taxon>
        <taxon>Araneae</taxon>
        <taxon>Araneomorphae</taxon>
        <taxon>Entelegynae</taxon>
        <taxon>Araneoidea</taxon>
        <taxon>Araneidae</taxon>
        <taxon>Araneus</taxon>
    </lineage>
</organism>
<sequence>MARFRFNSFNTGTSLQAQDGGRPKSSVITAKFPLPFGIVIDFNPAASAFFVRVARPEGKMGVFVEFGQCQLPLRFLRGGSEFPLSLKDELRHSHIIMLSYSNFLGIRGLTSSYT</sequence>
<dbReference type="AlphaFoldDB" id="A0A4Y2P698"/>
<evidence type="ECO:0000313" key="3">
    <source>
        <dbReference type="Proteomes" id="UP000499080"/>
    </source>
</evidence>
<gene>
    <name evidence="2" type="ORF">AVEN_106543_1</name>
    <name evidence="1" type="ORF">AVEN_108062_1</name>
</gene>
<dbReference type="EMBL" id="BGPR01010680">
    <property type="protein sequence ID" value="GBN47438.1"/>
    <property type="molecule type" value="Genomic_DNA"/>
</dbReference>
<keyword evidence="3" id="KW-1185">Reference proteome</keyword>
<protein>
    <submittedName>
        <fullName evidence="2">Uncharacterized protein</fullName>
    </submittedName>
</protein>
<reference evidence="2 3" key="1">
    <citation type="journal article" date="2019" name="Sci. Rep.">
        <title>Orb-weaving spider Araneus ventricosus genome elucidates the spidroin gene catalogue.</title>
        <authorList>
            <person name="Kono N."/>
            <person name="Nakamura H."/>
            <person name="Ohtoshi R."/>
            <person name="Moran D.A.P."/>
            <person name="Shinohara A."/>
            <person name="Yoshida Y."/>
            <person name="Fujiwara M."/>
            <person name="Mori M."/>
            <person name="Tomita M."/>
            <person name="Arakawa K."/>
        </authorList>
    </citation>
    <scope>NUCLEOTIDE SEQUENCE [LARGE SCALE GENOMIC DNA]</scope>
</reference>
<name>A0A4Y2P698_ARAVE</name>
<evidence type="ECO:0000313" key="1">
    <source>
        <dbReference type="EMBL" id="GBN47405.1"/>
    </source>
</evidence>
<accession>A0A4Y2P698</accession>
<dbReference type="EMBL" id="BGPR01010675">
    <property type="protein sequence ID" value="GBN47405.1"/>
    <property type="molecule type" value="Genomic_DNA"/>
</dbReference>
<dbReference type="Proteomes" id="UP000499080">
    <property type="component" value="Unassembled WGS sequence"/>
</dbReference>
<proteinExistence type="predicted"/>